<evidence type="ECO:0000313" key="2">
    <source>
        <dbReference type="Proteomes" id="UP001497680"/>
    </source>
</evidence>
<evidence type="ECO:0000313" key="1">
    <source>
        <dbReference type="EMBL" id="KAI6080840.1"/>
    </source>
</evidence>
<reference evidence="1 2" key="1">
    <citation type="journal article" date="2022" name="New Phytol.">
        <title>Ecological generalism drives hyperdiversity of secondary metabolite gene clusters in xylarialean endophytes.</title>
        <authorList>
            <person name="Franco M.E.E."/>
            <person name="Wisecaver J.H."/>
            <person name="Arnold A.E."/>
            <person name="Ju Y.M."/>
            <person name="Slot J.C."/>
            <person name="Ahrendt S."/>
            <person name="Moore L.P."/>
            <person name="Eastman K.E."/>
            <person name="Scott K."/>
            <person name="Konkel Z."/>
            <person name="Mondo S.J."/>
            <person name="Kuo A."/>
            <person name="Hayes R.D."/>
            <person name="Haridas S."/>
            <person name="Andreopoulos B."/>
            <person name="Riley R."/>
            <person name="LaButti K."/>
            <person name="Pangilinan J."/>
            <person name="Lipzen A."/>
            <person name="Amirebrahimi M."/>
            <person name="Yan J."/>
            <person name="Adam C."/>
            <person name="Keymanesh K."/>
            <person name="Ng V."/>
            <person name="Louie K."/>
            <person name="Northen T."/>
            <person name="Drula E."/>
            <person name="Henrissat B."/>
            <person name="Hsieh H.M."/>
            <person name="Youens-Clark K."/>
            <person name="Lutzoni F."/>
            <person name="Miadlikowska J."/>
            <person name="Eastwood D.C."/>
            <person name="Hamelin R.C."/>
            <person name="Grigoriev I.V."/>
            <person name="U'Ren J.M."/>
        </authorList>
    </citation>
    <scope>NUCLEOTIDE SEQUENCE [LARGE SCALE GENOMIC DNA]</scope>
    <source>
        <strain evidence="1 2">ER1909</strain>
    </source>
</reference>
<dbReference type="Proteomes" id="UP001497680">
    <property type="component" value="Unassembled WGS sequence"/>
</dbReference>
<accession>A0ACC0CKJ3</accession>
<name>A0ACC0CKJ3_9PEZI</name>
<gene>
    <name evidence="1" type="ORF">F4821DRAFT_250683</name>
</gene>
<proteinExistence type="predicted"/>
<dbReference type="EMBL" id="MU394420">
    <property type="protein sequence ID" value="KAI6080840.1"/>
    <property type="molecule type" value="Genomic_DNA"/>
</dbReference>
<organism evidence="1 2">
    <name type="scientific">Hypoxylon rubiginosum</name>
    <dbReference type="NCBI Taxonomy" id="110542"/>
    <lineage>
        <taxon>Eukaryota</taxon>
        <taxon>Fungi</taxon>
        <taxon>Dikarya</taxon>
        <taxon>Ascomycota</taxon>
        <taxon>Pezizomycotina</taxon>
        <taxon>Sordariomycetes</taxon>
        <taxon>Xylariomycetidae</taxon>
        <taxon>Xylariales</taxon>
        <taxon>Hypoxylaceae</taxon>
        <taxon>Hypoxylon</taxon>
    </lineage>
</organism>
<comment type="caution">
    <text evidence="1">The sequence shown here is derived from an EMBL/GenBank/DDBJ whole genome shotgun (WGS) entry which is preliminary data.</text>
</comment>
<keyword evidence="2" id="KW-1185">Reference proteome</keyword>
<sequence>MDSIPPNLALKAYDGRVLDGNSSGLLAGSTGVQEPNDEKREFPISPGPLLTTVSFANDDPENPYNWSLVKKLHIVVTAILLTVNSTISSAITSNSVTYIMAEFDVKDDVQVYLPVSVYLIGYIFGPLVFSPLSETVGRKIVVFWTFNVFILFTLACALAPNWPSFLIFRLVTGTCASVPLTVIGGLFADIFQDPQTRGRAMVAFMSGTTFGPLGGPMISGYLSPVGWRWNFWLTLILAGCSWVPLSFVPETFAPAILKSRARKLRIATGNEKIKAPIELQVQNRSDFIIKSLIRPVEMLCLEPLVYLNCLYIALLYAFFYFFFQAYPIIFQGVYGFSKGECCLALIPIGIGAALTAPVLLYYDSVYEKARKQGMLWTMREEYHRLPIACLGSPFCVVSLFWLGWSAQPGIHWMVPCLSGLFFGFGYLLIFTALSNYLVDAYEVFAASAMAASCFSRSIVGACLPLAAKPLYGSLGVQWATSLLGFLSLVLVPIPFALTYCGPRVRAKSKFCQYLLEQKNERHSGVEIQSGT</sequence>
<protein>
    <submittedName>
        <fullName evidence="1">MFS transporter</fullName>
    </submittedName>
</protein>